<evidence type="ECO:0008006" key="13">
    <source>
        <dbReference type="Google" id="ProtNLM"/>
    </source>
</evidence>
<keyword evidence="7" id="KW-1133">Transmembrane helix</keyword>
<dbReference type="SUPFAM" id="SSF64268">
    <property type="entry name" value="PX domain"/>
    <property type="match status" value="1"/>
</dbReference>
<dbReference type="Proteomes" id="UP000490939">
    <property type="component" value="Unassembled WGS sequence"/>
</dbReference>
<evidence type="ECO:0000256" key="4">
    <source>
        <dbReference type="ARBA" id="ARBA00023002"/>
    </source>
</evidence>
<reference evidence="11 12" key="1">
    <citation type="submission" date="2019-07" db="EMBL/GenBank/DDBJ databases">
        <title>Venturia inaequalis Genome Resource.</title>
        <authorList>
            <person name="Lichtner F.J."/>
        </authorList>
    </citation>
    <scope>NUCLEOTIDE SEQUENCE [LARGE SCALE GENOMIC DNA]</scope>
    <source>
        <strain evidence="11 12">DMI_063113</strain>
    </source>
</reference>
<dbReference type="InterPro" id="IPR036871">
    <property type="entry name" value="PX_dom_sf"/>
</dbReference>
<dbReference type="GO" id="GO:0004499">
    <property type="term" value="F:N,N-dimethylaniline monooxygenase activity"/>
    <property type="evidence" value="ECO:0007669"/>
    <property type="project" value="InterPro"/>
</dbReference>
<feature type="region of interest" description="Disordered" evidence="6">
    <location>
        <begin position="692"/>
        <end position="741"/>
    </location>
</feature>
<dbReference type="InterPro" id="IPR013937">
    <property type="entry name" value="Sorting_nexin_C"/>
</dbReference>
<dbReference type="SMART" id="SM00313">
    <property type="entry name" value="PXA"/>
    <property type="match status" value="1"/>
</dbReference>
<evidence type="ECO:0000256" key="5">
    <source>
        <dbReference type="SAM" id="Coils"/>
    </source>
</evidence>
<dbReference type="Pfam" id="PF00743">
    <property type="entry name" value="FMO-like"/>
    <property type="match status" value="1"/>
</dbReference>
<dbReference type="PROSITE" id="PS50195">
    <property type="entry name" value="PX"/>
    <property type="match status" value="1"/>
</dbReference>
<evidence type="ECO:0000256" key="1">
    <source>
        <dbReference type="ARBA" id="ARBA00010883"/>
    </source>
</evidence>
<organism evidence="11 12">
    <name type="scientific">Venturia inaequalis</name>
    <name type="common">Apple scab fungus</name>
    <dbReference type="NCBI Taxonomy" id="5025"/>
    <lineage>
        <taxon>Eukaryota</taxon>
        <taxon>Fungi</taxon>
        <taxon>Dikarya</taxon>
        <taxon>Ascomycota</taxon>
        <taxon>Pezizomycotina</taxon>
        <taxon>Dothideomycetes</taxon>
        <taxon>Pleosporomycetidae</taxon>
        <taxon>Venturiales</taxon>
        <taxon>Venturiaceae</taxon>
        <taxon>Venturia</taxon>
    </lineage>
</organism>
<dbReference type="InterPro" id="IPR001683">
    <property type="entry name" value="PX_dom"/>
</dbReference>
<accession>A0A8H3V7T6</accession>
<dbReference type="Pfam" id="PF02194">
    <property type="entry name" value="PXA"/>
    <property type="match status" value="1"/>
</dbReference>
<feature type="compositionally biased region" description="Polar residues" evidence="6">
    <location>
        <begin position="1288"/>
        <end position="1297"/>
    </location>
</feature>
<feature type="region of interest" description="Disordered" evidence="6">
    <location>
        <begin position="564"/>
        <end position="595"/>
    </location>
</feature>
<dbReference type="InterPro" id="IPR036188">
    <property type="entry name" value="FAD/NAD-bd_sf"/>
</dbReference>
<gene>
    <name evidence="11" type="ORF">EG327_005252</name>
</gene>
<evidence type="ECO:0000256" key="7">
    <source>
        <dbReference type="SAM" id="Phobius"/>
    </source>
</evidence>
<dbReference type="CDD" id="cd06876">
    <property type="entry name" value="PX_MDM1p"/>
    <property type="match status" value="1"/>
</dbReference>
<dbReference type="GO" id="GO:0050661">
    <property type="term" value="F:NADP binding"/>
    <property type="evidence" value="ECO:0007669"/>
    <property type="project" value="InterPro"/>
</dbReference>
<keyword evidence="7" id="KW-0812">Transmembrane</keyword>
<dbReference type="SUPFAM" id="SSF51905">
    <property type="entry name" value="FAD/NAD(P)-binding domain"/>
    <property type="match status" value="1"/>
</dbReference>
<evidence type="ECO:0000313" key="12">
    <source>
        <dbReference type="Proteomes" id="UP000490939"/>
    </source>
</evidence>
<evidence type="ECO:0000256" key="6">
    <source>
        <dbReference type="SAM" id="MobiDB-lite"/>
    </source>
</evidence>
<feature type="compositionally biased region" description="Basic and acidic residues" evidence="6">
    <location>
        <begin position="732"/>
        <end position="741"/>
    </location>
</feature>
<dbReference type="PANTHER" id="PTHR22775">
    <property type="entry name" value="SORTING NEXIN"/>
    <property type="match status" value="1"/>
</dbReference>
<dbReference type="Gene3D" id="1.10.167.10">
    <property type="entry name" value="Regulator of G-protein Signalling 4, domain 2"/>
    <property type="match status" value="1"/>
</dbReference>
<name>A0A8H3V7T6_VENIN</name>
<dbReference type="Pfam" id="PF08628">
    <property type="entry name" value="Nexin_C"/>
    <property type="match status" value="1"/>
</dbReference>
<evidence type="ECO:0000256" key="3">
    <source>
        <dbReference type="ARBA" id="ARBA00022827"/>
    </source>
</evidence>
<feature type="region of interest" description="Disordered" evidence="6">
    <location>
        <begin position="768"/>
        <end position="796"/>
    </location>
</feature>
<feature type="transmembrane region" description="Helical" evidence="7">
    <location>
        <begin position="7"/>
        <end position="26"/>
    </location>
</feature>
<evidence type="ECO:0000256" key="2">
    <source>
        <dbReference type="ARBA" id="ARBA00022630"/>
    </source>
</evidence>
<protein>
    <recommendedName>
        <fullName evidence="13">PXA domain-containing protein</fullName>
    </recommendedName>
</protein>
<evidence type="ECO:0000259" key="9">
    <source>
        <dbReference type="PROSITE" id="PS50195"/>
    </source>
</evidence>
<feature type="region of interest" description="Disordered" evidence="6">
    <location>
        <begin position="1278"/>
        <end position="1299"/>
    </location>
</feature>
<dbReference type="InterPro" id="IPR044926">
    <property type="entry name" value="RGS_subdomain_2"/>
</dbReference>
<dbReference type="Gene3D" id="3.30.1520.10">
    <property type="entry name" value="Phox-like domain"/>
    <property type="match status" value="1"/>
</dbReference>
<dbReference type="Pfam" id="PF00615">
    <property type="entry name" value="RGS"/>
    <property type="match status" value="1"/>
</dbReference>
<feature type="compositionally biased region" description="Polar residues" evidence="6">
    <location>
        <begin position="703"/>
        <end position="715"/>
    </location>
</feature>
<feature type="domain" description="RGS" evidence="8">
    <location>
        <begin position="420"/>
        <end position="555"/>
    </location>
</feature>
<feature type="domain" description="PXA" evidence="10">
    <location>
        <begin position="103"/>
        <end position="292"/>
    </location>
</feature>
<feature type="compositionally biased region" description="Polar residues" evidence="6">
    <location>
        <begin position="565"/>
        <end position="582"/>
    </location>
</feature>
<feature type="region of interest" description="Disordered" evidence="6">
    <location>
        <begin position="626"/>
        <end position="647"/>
    </location>
</feature>
<dbReference type="EMBL" id="WNWR01000303">
    <property type="protein sequence ID" value="KAE9984059.1"/>
    <property type="molecule type" value="Genomic_DNA"/>
</dbReference>
<feature type="compositionally biased region" description="Acidic residues" evidence="6">
    <location>
        <begin position="775"/>
        <end position="790"/>
    </location>
</feature>
<evidence type="ECO:0000259" key="8">
    <source>
        <dbReference type="PROSITE" id="PS50132"/>
    </source>
</evidence>
<dbReference type="Gene3D" id="3.50.50.60">
    <property type="entry name" value="FAD/NAD(P)-binding domain"/>
    <property type="match status" value="1"/>
</dbReference>
<dbReference type="SMART" id="SM00312">
    <property type="entry name" value="PX"/>
    <property type="match status" value="1"/>
</dbReference>
<evidence type="ECO:0000313" key="11">
    <source>
        <dbReference type="EMBL" id="KAE9984059.1"/>
    </source>
</evidence>
<feature type="coiled-coil region" evidence="5">
    <location>
        <begin position="838"/>
        <end position="865"/>
    </location>
</feature>
<keyword evidence="12" id="KW-1185">Reference proteome</keyword>
<dbReference type="GO" id="GO:0035091">
    <property type="term" value="F:phosphatidylinositol binding"/>
    <property type="evidence" value="ECO:0007669"/>
    <property type="project" value="InterPro"/>
</dbReference>
<keyword evidence="2" id="KW-0285">Flavoprotein</keyword>
<keyword evidence="7" id="KW-0472">Membrane</keyword>
<dbReference type="PROSITE" id="PS50132">
    <property type="entry name" value="RGS"/>
    <property type="match status" value="1"/>
</dbReference>
<proteinExistence type="inferred from homology"/>
<dbReference type="Pfam" id="PF00787">
    <property type="entry name" value="PX"/>
    <property type="match status" value="1"/>
</dbReference>
<feature type="domain" description="PX" evidence="9">
    <location>
        <begin position="874"/>
        <end position="992"/>
    </location>
</feature>
<dbReference type="PROSITE" id="PS51207">
    <property type="entry name" value="PXA"/>
    <property type="match status" value="1"/>
</dbReference>
<dbReference type="GO" id="GO:0050660">
    <property type="term" value="F:flavin adenine dinucleotide binding"/>
    <property type="evidence" value="ECO:0007669"/>
    <property type="project" value="InterPro"/>
</dbReference>
<keyword evidence="4" id="KW-0560">Oxidoreductase</keyword>
<keyword evidence="3" id="KW-0274">FAD</keyword>
<dbReference type="SUPFAM" id="SSF48097">
    <property type="entry name" value="Regulator of G-protein signaling, RGS"/>
    <property type="match status" value="1"/>
</dbReference>
<keyword evidence="5" id="KW-0175">Coiled coil</keyword>
<dbReference type="PANTHER" id="PTHR22775:SF3">
    <property type="entry name" value="SORTING NEXIN-13"/>
    <property type="match status" value="1"/>
</dbReference>
<dbReference type="InterPro" id="IPR003114">
    <property type="entry name" value="Phox_assoc"/>
</dbReference>
<comment type="similarity">
    <text evidence="1">Belongs to the sorting nexin family.</text>
</comment>
<dbReference type="InterPro" id="IPR036305">
    <property type="entry name" value="RGS_sf"/>
</dbReference>
<comment type="caution">
    <text evidence="11">The sequence shown here is derived from an EMBL/GenBank/DDBJ whole genome shotgun (WGS) entry which is preliminary data.</text>
</comment>
<sequence>MEIQRRYIILAPIVAFIAWGFVTDWLPSLRWLPQAFLAGIAATVTIQLWIIVSTARRKPNHDKHRPVRTLPHLAFTEPQLWTKETAALKKRSQYISEPLYPDSPVVTQRIDKLIVLVLRDFVNSWYGAISRRPTFTNEVDRAIRAAMSTILDHVIDLDIVGIGVSRIVPMVTTHMSEFYEAERAVRGKKLTRTVTESDELDLAIAGKFKNGNLHPAASLAYSDTKMVQQAHVRSIIMRLLPQVLPPNMNTSPAVTVLVKEIVTCAVLSPIIGMLADPDTWNQLIANYGRTILQERKTVRKLRAALEEHAQPSPMTARTAPFPKLAPGDNERKFEKFIRAIRKCNTLSEARRFRSEVASQLHRESSDDGQDPVYLRRLDTGKRILDQRIGQLGAGSQPLGHVSKASQDGPVRIASRMETATLREILYNATGLSYFMEYMDRQRLMRLVQFWIVVDGFRNPLEEDTDEPASTGDWTDSDRVDLAQINEGYLTQPEIKIEPIAREAVKAFLKAGKNASNSQYQNARRAVLRTQTAAYEEMQEPHFSNFKKTDLWFKLLASEEAAPTLAPTTNQTDNIMPSRQSLDSPRPAKPHRLNTQPANLKAPDLRRAIASASDLKAFGRAASDFETPTRRSLDTGSRAPLFDDDLDNDHMNGSIASLDSERDGGEAFPVTNGDDPQIVDAMQAALTDIMDEAPDKDSLFGDSNLKSPQDNDSIRSSMEFPRPSSPALNVVPNEKKRPEYKGKPSIASLGLLGTPGRRGVFDDELFAEEQPKFLEDERDDSDASDNGDDEAIHEAAPGDLGLAEAIDALTMDIEKLVAQESIVDSLTKKAELTNNAAELRILRKSKASLQREINRKELQRQQYIVQESDNSLYGRAAVAIASIMVGKEEDGKEFAIYVIEVKRQAGEQMPAASWSVTRRYSEFHDLNKRLRARFPMIRNLDFPRRQIGLKLQRDFLQKRRVALEKYLRELLKIPAICRSKELRAFLSEHALPSTRPTNSDVDTKDFVTRIYNSVTDGMDEFLGNIPVLDQLSLAGQNLISAATTQLSATQPNTPLSANPASAAELAASAEAEAELRAFETRELEPFVKPICDLFLELFELNRENNWLRGRAVVIVLQQLLGGTIERKVRENAKGYLSDEGVANLITVLIDNMWPGGKQKAAGVPRTLAEKSRSRQEAGMVLASLVPELVGSVVGRTNAQAAARRLLAMINNQRLLTHLVFTMLDEIVKIVFGDAATTRCGDVFGGAIFLQFELMLGPMQFLHDSGQVLISSVPKRTGAGISGRQRYRKSSNPSLSISQRRVPDRLHCSRERIAKYMGRDDESGHGNSSCRWIYDANTTPPLDISPGSLPTDIDPPLPLPRHFPAVTKPCAQERFEKTPVYDSLTTNVPDIAMAFSDVPFGDGPFVGREVPERYIKEYFSKHGLGGLLVLGTTVEDVSVLRDGEGKARERWRLTLRRFEGGRGVDVWWQEEFDAVVLGNGHYSVPFIPKVKGLEEYSSRYPGKVMHSKYYRTPTPYKDKKILIIGNSASGHDLSTELTPHAKKPLYQSIRTKSRWDPETPPQGLTRLPTISTFHPATGAIEFANGTILTREDVDKVIYCTGYKHSFPFWNAKNNGRPLWDYAKNKLVRNYWHTFLHDFPYTLGLLAPDTKNERT</sequence>
<dbReference type="InterPro" id="IPR016137">
    <property type="entry name" value="RGS"/>
</dbReference>
<dbReference type="InterPro" id="IPR020946">
    <property type="entry name" value="Flavin_mOase-like"/>
</dbReference>
<dbReference type="SMART" id="SM00315">
    <property type="entry name" value="RGS"/>
    <property type="match status" value="1"/>
</dbReference>
<evidence type="ECO:0000259" key="10">
    <source>
        <dbReference type="PROSITE" id="PS51207"/>
    </source>
</evidence>